<evidence type="ECO:0000256" key="4">
    <source>
        <dbReference type="ARBA" id="ARBA00022719"/>
    </source>
</evidence>
<dbReference type="PANTHER" id="PTHR11993:SF10">
    <property type="entry name" value="NADH DEHYDROGENASE [UBIQUINONE] IRON-SULFUR PROTEIN 2, MITOCHONDRIAL"/>
    <property type="match status" value="1"/>
</dbReference>
<dbReference type="NCBIfam" id="NF004739">
    <property type="entry name" value="PRK06075.1"/>
    <property type="match status" value="1"/>
</dbReference>
<name>A0A0N7GSF3_SPHMC</name>
<protein>
    <recommendedName>
        <fullName evidence="8">NADH-quinone oxidoreductase subunit D</fullName>
        <ecNumber evidence="8">7.1.1.-</ecNumber>
    </recommendedName>
    <alternativeName>
        <fullName evidence="8">NADH dehydrogenase I subunit D</fullName>
    </alternativeName>
    <alternativeName>
        <fullName evidence="8">NDH-1 subunit D</fullName>
    </alternativeName>
</protein>
<keyword evidence="3 8" id="KW-0813">Transport</keyword>
<dbReference type="PROSITE" id="PS00535">
    <property type="entry name" value="COMPLEX1_49K"/>
    <property type="match status" value="1"/>
</dbReference>
<dbReference type="AlphaFoldDB" id="A0A0N7GSF3"/>
<comment type="catalytic activity">
    <reaction evidence="8">
        <text>a quinone + NADH + 5 H(+)(in) = a quinol + NAD(+) + 4 H(+)(out)</text>
        <dbReference type="Rhea" id="RHEA:57888"/>
        <dbReference type="ChEBI" id="CHEBI:15378"/>
        <dbReference type="ChEBI" id="CHEBI:24646"/>
        <dbReference type="ChEBI" id="CHEBI:57540"/>
        <dbReference type="ChEBI" id="CHEBI:57945"/>
        <dbReference type="ChEBI" id="CHEBI:132124"/>
    </reaction>
</comment>
<dbReference type="PANTHER" id="PTHR11993">
    <property type="entry name" value="NADH-UBIQUINONE OXIDOREDUCTASE 49 KDA SUBUNIT"/>
    <property type="match status" value="1"/>
</dbReference>
<dbReference type="EC" id="7.1.1.-" evidence="8"/>
<sequence>MTDSPYVKHHGSDMFEGYPVDTADTAGDQVVTNYTINFGPQHPAAHGVLRMVMELDGEIIERVDPHVGLLHRGTEKLIEYKTYLQALPYFDRLDYCSPLGMEHSYVLAIEKLLDLEVPDRAQYLRTLFAELTRICNHMLNIGSHVMDVGAMTPNLWVFELREDCLNFFERASGARMHSAYFRPGGVHQDVPEKLLYDIGEWCEKRLPKLFGDAMSLVIDNRIFKQRNVDIATVSKEDALAWGFSGPMIRGSGIAWDLRKSQPYDAYAKMNFDIPVGTRGDCYDRFMVRVQEVYQSARIILQCINEMPAGPIASLDRKVVPPKRGEMKQSMESLIHHFKLYTEGFHVPAGEVYVATESPKGEFGVYLVSDGTNKPYRCKIRPTAFSHLQAMDMMSKGHMLADTTAIIGAIDVVFGECDR</sequence>
<dbReference type="PATRIC" id="fig|33050.5.peg.1926"/>
<comment type="function">
    <text evidence="1 8">NDH-1 shuttles electrons from NADH, via FMN and iron-sulfur (Fe-S) centers, to quinones in the respiratory chain. The immediate electron acceptor for the enzyme in this species is believed to be ubiquinone. Couples the redox reaction to proton translocation (for every two electrons transferred, four hydrogen ions are translocated across the cytoplasmic membrane), and thus conserves the redox energy in a proton gradient.</text>
</comment>
<dbReference type="InterPro" id="IPR001135">
    <property type="entry name" value="NADH_Q_OxRdtase_suD"/>
</dbReference>
<keyword evidence="4 8" id="KW-0874">Quinone</keyword>
<evidence type="ECO:0000259" key="10">
    <source>
        <dbReference type="Pfam" id="PF00346"/>
    </source>
</evidence>
<feature type="domain" description="NADH-quinone oxidoreductase subunit D" evidence="10">
    <location>
        <begin position="147"/>
        <end position="418"/>
    </location>
</feature>
<evidence type="ECO:0000313" key="12">
    <source>
        <dbReference type="Proteomes" id="UP000058074"/>
    </source>
</evidence>
<evidence type="ECO:0000256" key="1">
    <source>
        <dbReference type="ARBA" id="ARBA00002378"/>
    </source>
</evidence>
<dbReference type="FunFam" id="1.10.645.10:FF:000005">
    <property type="entry name" value="NADH-quinone oxidoreductase subunit D"/>
    <property type="match status" value="1"/>
</dbReference>
<organism evidence="11 12">
    <name type="scientific">Sphingopyxis macrogoltabida</name>
    <name type="common">Sphingomonas macrogoltabidus</name>
    <dbReference type="NCBI Taxonomy" id="33050"/>
    <lineage>
        <taxon>Bacteria</taxon>
        <taxon>Pseudomonadati</taxon>
        <taxon>Pseudomonadota</taxon>
        <taxon>Alphaproteobacteria</taxon>
        <taxon>Sphingomonadales</taxon>
        <taxon>Sphingomonadaceae</taxon>
        <taxon>Sphingopyxis</taxon>
    </lineage>
</organism>
<evidence type="ECO:0000256" key="8">
    <source>
        <dbReference type="HAMAP-Rule" id="MF_01358"/>
    </source>
</evidence>
<dbReference type="HAMAP" id="MF_01358">
    <property type="entry name" value="NDH1_NuoD"/>
    <property type="match status" value="1"/>
</dbReference>
<dbReference type="GO" id="GO:0005886">
    <property type="term" value="C:plasma membrane"/>
    <property type="evidence" value="ECO:0007669"/>
    <property type="project" value="UniProtKB-SubCell"/>
</dbReference>
<keyword evidence="8" id="KW-1003">Cell membrane</keyword>
<keyword evidence="6 8" id="KW-0520">NAD</keyword>
<evidence type="ECO:0000256" key="3">
    <source>
        <dbReference type="ARBA" id="ARBA00022448"/>
    </source>
</evidence>
<dbReference type="Proteomes" id="UP000058074">
    <property type="component" value="Chromosome"/>
</dbReference>
<dbReference type="Pfam" id="PF00346">
    <property type="entry name" value="Complex1_49kDa"/>
    <property type="match status" value="1"/>
</dbReference>
<comment type="subunit">
    <text evidence="8">NDH-1 is composed of 14 different subunits. Subunits NuoB, C, D, E, F, and G constitute the peripheral sector of the complex.</text>
</comment>
<accession>A0A0N7GSF3</accession>
<evidence type="ECO:0000256" key="5">
    <source>
        <dbReference type="ARBA" id="ARBA00022967"/>
    </source>
</evidence>
<dbReference type="GO" id="GO:0050136">
    <property type="term" value="F:NADH dehydrogenase (quinone) (non-electrogenic) activity"/>
    <property type="evidence" value="ECO:0007669"/>
    <property type="project" value="UniProtKB-UniRule"/>
</dbReference>
<evidence type="ECO:0000256" key="7">
    <source>
        <dbReference type="ARBA" id="ARBA00023075"/>
    </source>
</evidence>
<comment type="similarity">
    <text evidence="2 8 9">Belongs to the complex I 49 kDa subunit family.</text>
</comment>
<dbReference type="GO" id="GO:0048038">
    <property type="term" value="F:quinone binding"/>
    <property type="evidence" value="ECO:0007669"/>
    <property type="project" value="UniProtKB-KW"/>
</dbReference>
<gene>
    <name evidence="8" type="primary">nuoD</name>
    <name evidence="11" type="ORF">AN936_09290</name>
</gene>
<evidence type="ECO:0000256" key="9">
    <source>
        <dbReference type="RuleBase" id="RU003685"/>
    </source>
</evidence>
<comment type="subcellular location">
    <subcellularLocation>
        <location evidence="8">Cell membrane</location>
        <topology evidence="8">Peripheral membrane protein</topology>
        <orientation evidence="8">Cytoplasmic side</orientation>
    </subcellularLocation>
</comment>
<evidence type="ECO:0000256" key="6">
    <source>
        <dbReference type="ARBA" id="ARBA00023027"/>
    </source>
</evidence>
<dbReference type="InterPro" id="IPR014029">
    <property type="entry name" value="NADH_UbQ_OxRdtase_49kDa_CS"/>
</dbReference>
<evidence type="ECO:0000256" key="2">
    <source>
        <dbReference type="ARBA" id="ARBA00005769"/>
    </source>
</evidence>
<dbReference type="Gene3D" id="1.10.645.10">
    <property type="entry name" value="Cytochrome-c3 Hydrogenase, chain B"/>
    <property type="match status" value="1"/>
</dbReference>
<dbReference type="EMBL" id="CP012700">
    <property type="protein sequence ID" value="ALH80555.1"/>
    <property type="molecule type" value="Genomic_DNA"/>
</dbReference>
<dbReference type="KEGG" id="smag:AN936_09290"/>
<dbReference type="SUPFAM" id="SSF56762">
    <property type="entry name" value="HydB/Nqo4-like"/>
    <property type="match status" value="1"/>
</dbReference>
<keyword evidence="8" id="KW-0472">Membrane</keyword>
<keyword evidence="7 8" id="KW-0830">Ubiquinone</keyword>
<keyword evidence="11" id="KW-0560">Oxidoreductase</keyword>
<dbReference type="NCBIfam" id="TIGR01962">
    <property type="entry name" value="NuoD"/>
    <property type="match status" value="1"/>
</dbReference>
<dbReference type="OrthoDB" id="9801496at2"/>
<dbReference type="GO" id="GO:0051287">
    <property type="term" value="F:NAD binding"/>
    <property type="evidence" value="ECO:0007669"/>
    <property type="project" value="InterPro"/>
</dbReference>
<evidence type="ECO:0000313" key="11">
    <source>
        <dbReference type="EMBL" id="ALH80555.1"/>
    </source>
</evidence>
<dbReference type="InterPro" id="IPR029014">
    <property type="entry name" value="NiFe-Hase_large"/>
</dbReference>
<dbReference type="InterPro" id="IPR022885">
    <property type="entry name" value="NDH1_su_D/H"/>
</dbReference>
<keyword evidence="5 8" id="KW-1278">Translocase</keyword>
<proteinExistence type="inferred from homology"/>
<reference evidence="11 12" key="1">
    <citation type="journal article" date="2015" name="Genome Announc.">
        <title>Complete Genome Sequence of Polypropylene Glycol- and Polyethylene Glycol-Degrading Sphingopyxis macrogoltabida Strain EY-1.</title>
        <authorList>
            <person name="Ohtsubo Y."/>
            <person name="Nagata Y."/>
            <person name="Numata M."/>
            <person name="Tsuchikane K."/>
            <person name="Hosoyama A."/>
            <person name="Yamazoe A."/>
            <person name="Tsuda M."/>
            <person name="Fujita N."/>
            <person name="Kawai F."/>
        </authorList>
    </citation>
    <scope>NUCLEOTIDE SEQUENCE [LARGE SCALE GENOMIC DNA]</scope>
    <source>
        <strain evidence="11 12">EY-1</strain>
    </source>
</reference>